<feature type="transmembrane region" description="Helical" evidence="6">
    <location>
        <begin position="51"/>
        <end position="83"/>
    </location>
</feature>
<reference evidence="7 8" key="1">
    <citation type="submission" date="2018-08" db="EMBL/GenBank/DDBJ databases">
        <title>Form III RuBisCO-mediated autotrophy in Thermodesulfobium bacteria.</title>
        <authorList>
            <person name="Toshchakov S.V."/>
            <person name="Kublanov I.V."/>
            <person name="Frolov E."/>
            <person name="Bonch-Osmolovskaya E.A."/>
            <person name="Tourova T.P."/>
            <person name="Chernych N.A."/>
            <person name="Lebedinsky A.V."/>
        </authorList>
    </citation>
    <scope>NUCLEOTIDE SEQUENCE [LARGE SCALE GENOMIC DNA]</scope>
    <source>
        <strain evidence="7 8">SR</strain>
    </source>
</reference>
<keyword evidence="4 6" id="KW-1133">Transmembrane helix</keyword>
<evidence type="ECO:0000313" key="7">
    <source>
        <dbReference type="EMBL" id="RDV84741.1"/>
    </source>
</evidence>
<evidence type="ECO:0000256" key="4">
    <source>
        <dbReference type="ARBA" id="ARBA00022989"/>
    </source>
</evidence>
<gene>
    <name evidence="7" type="primary">cbiQ</name>
    <name evidence="7" type="ORF">DXX99_01435</name>
</gene>
<keyword evidence="3 6" id="KW-0812">Transmembrane</keyword>
<protein>
    <submittedName>
        <fullName evidence="7">Cobalt ECF transporter T component CbiQ</fullName>
    </submittedName>
</protein>
<evidence type="ECO:0000256" key="5">
    <source>
        <dbReference type="ARBA" id="ARBA00023136"/>
    </source>
</evidence>
<dbReference type="OrthoDB" id="9815246at2"/>
<evidence type="ECO:0000256" key="6">
    <source>
        <dbReference type="SAM" id="Phobius"/>
    </source>
</evidence>
<dbReference type="InterPro" id="IPR012809">
    <property type="entry name" value="ECF_CbiQ"/>
</dbReference>
<feature type="transmembrane region" description="Helical" evidence="6">
    <location>
        <begin position="95"/>
        <end position="115"/>
    </location>
</feature>
<name>A0A3D8P8C1_9THEO</name>
<dbReference type="PANTHER" id="PTHR34857:SF2">
    <property type="entry name" value="SLL0384 PROTEIN"/>
    <property type="match status" value="1"/>
</dbReference>
<dbReference type="InterPro" id="IPR003339">
    <property type="entry name" value="ABC/ECF_trnsptr_transmembrane"/>
</dbReference>
<proteinExistence type="predicted"/>
<dbReference type="CDD" id="cd16914">
    <property type="entry name" value="EcfT"/>
    <property type="match status" value="1"/>
</dbReference>
<dbReference type="EMBL" id="QSLN01000001">
    <property type="protein sequence ID" value="RDV84741.1"/>
    <property type="molecule type" value="Genomic_DNA"/>
</dbReference>
<comment type="caution">
    <text evidence="7">The sequence shown here is derived from an EMBL/GenBank/DDBJ whole genome shotgun (WGS) entry which is preliminary data.</text>
</comment>
<dbReference type="GO" id="GO:0043190">
    <property type="term" value="C:ATP-binding cassette (ABC) transporter complex"/>
    <property type="evidence" value="ECO:0007669"/>
    <property type="project" value="InterPro"/>
</dbReference>
<accession>A0A3D8P8C1</accession>
<keyword evidence="8" id="KW-1185">Reference proteome</keyword>
<dbReference type="NCBIfam" id="TIGR02454">
    <property type="entry name" value="ECF_T_CbiQ"/>
    <property type="match status" value="1"/>
</dbReference>
<dbReference type="InterPro" id="IPR051611">
    <property type="entry name" value="ECF_transporter_component"/>
</dbReference>
<organism evidence="7 8">
    <name type="scientific">Ammonifex thiophilus</name>
    <dbReference type="NCBI Taxonomy" id="444093"/>
    <lineage>
        <taxon>Bacteria</taxon>
        <taxon>Bacillati</taxon>
        <taxon>Bacillota</taxon>
        <taxon>Clostridia</taxon>
        <taxon>Thermoanaerobacterales</taxon>
        <taxon>Thermoanaerobacteraceae</taxon>
        <taxon>Ammonifex</taxon>
    </lineage>
</organism>
<evidence type="ECO:0000256" key="3">
    <source>
        <dbReference type="ARBA" id="ARBA00022692"/>
    </source>
</evidence>
<feature type="transmembrane region" description="Helical" evidence="6">
    <location>
        <begin position="276"/>
        <end position="292"/>
    </location>
</feature>
<dbReference type="Proteomes" id="UP000256329">
    <property type="component" value="Unassembled WGS sequence"/>
</dbReference>
<dbReference type="GO" id="GO:0006824">
    <property type="term" value="P:cobalt ion transport"/>
    <property type="evidence" value="ECO:0007669"/>
    <property type="project" value="InterPro"/>
</dbReference>
<evidence type="ECO:0000256" key="1">
    <source>
        <dbReference type="ARBA" id="ARBA00004651"/>
    </source>
</evidence>
<keyword evidence="2" id="KW-1003">Cell membrane</keyword>
<dbReference type="PANTHER" id="PTHR34857">
    <property type="entry name" value="SLL0384 PROTEIN"/>
    <property type="match status" value="1"/>
</dbReference>
<comment type="subcellular location">
    <subcellularLocation>
        <location evidence="1">Cell membrane</location>
        <topology evidence="1">Multi-pass membrane protein</topology>
    </subcellularLocation>
</comment>
<dbReference type="AlphaFoldDB" id="A0A3D8P8C1"/>
<dbReference type="RefSeq" id="WP_115791735.1">
    <property type="nucleotide sequence ID" value="NZ_QSLN01000001.1"/>
</dbReference>
<evidence type="ECO:0000313" key="8">
    <source>
        <dbReference type="Proteomes" id="UP000256329"/>
    </source>
</evidence>
<evidence type="ECO:0000256" key="2">
    <source>
        <dbReference type="ARBA" id="ARBA00022475"/>
    </source>
</evidence>
<feature type="transmembrane region" description="Helical" evidence="6">
    <location>
        <begin position="189"/>
        <end position="209"/>
    </location>
</feature>
<dbReference type="Pfam" id="PF02361">
    <property type="entry name" value="CbiQ"/>
    <property type="match status" value="1"/>
</dbReference>
<keyword evidence="5 6" id="KW-0472">Membrane</keyword>
<sequence length="297" mass="33205">MSAKPAPRCRGAGFVEKNLKEIHRVFADELFATAMARQPGLYQSLDPRTKVVATVAFIGVVGLAHHLTTLVLLNLLTLAVAFLSRLPLKLYLARVWLFIPLFTGVMAFPAIFNWITPGDPVCTLIPEVSFHLGNYHFQAPLTITVQGLQGAATIVLRAADSVSWVILLTLTTSWPRLLKALRVFRVPQLFILILEMTLRYIFLLLQLSVETFEAYRFRLVGPPPAKEKRRFLASLIGNVLVRTQALSEEVYQAMQARGYTGEPRSLIPYHFGRADLVFSLTSLALVAALLYLDRCLL</sequence>